<evidence type="ECO:0000256" key="4">
    <source>
        <dbReference type="ARBA" id="ARBA00023224"/>
    </source>
</evidence>
<dbReference type="GO" id="GO:0005525">
    <property type="term" value="F:GTP binding"/>
    <property type="evidence" value="ECO:0007669"/>
    <property type="project" value="UniProtKB-KW"/>
</dbReference>
<dbReference type="Gene3D" id="1.10.400.10">
    <property type="entry name" value="GI Alpha 1, domain 2-like"/>
    <property type="match status" value="1"/>
</dbReference>
<dbReference type="FunFam" id="3.40.50.300:FF:000692">
    <property type="entry name" value="Guanine nucleotide-binding protein subunit alpha"/>
    <property type="match status" value="1"/>
</dbReference>
<keyword evidence="8" id="KW-1185">Reference proteome</keyword>
<gene>
    <name evidence="7" type="ORF">AKO1_005722</name>
</gene>
<proteinExistence type="predicted"/>
<dbReference type="Proteomes" id="UP001431209">
    <property type="component" value="Unassembled WGS sequence"/>
</dbReference>
<dbReference type="GO" id="GO:0007188">
    <property type="term" value="P:adenylate cyclase-modulating G protein-coupled receptor signaling pathway"/>
    <property type="evidence" value="ECO:0007669"/>
    <property type="project" value="TreeGrafter"/>
</dbReference>
<dbReference type="SUPFAM" id="SSF47895">
    <property type="entry name" value="Transducin (alpha subunit), insertion domain"/>
    <property type="match status" value="1"/>
</dbReference>
<reference evidence="7 8" key="1">
    <citation type="submission" date="2024-03" db="EMBL/GenBank/DDBJ databases">
        <title>The Acrasis kona genome and developmental transcriptomes reveal deep origins of eukaryotic multicellular pathways.</title>
        <authorList>
            <person name="Sheikh S."/>
            <person name="Fu C.-J."/>
            <person name="Brown M.W."/>
            <person name="Baldauf S.L."/>
        </authorList>
    </citation>
    <scope>NUCLEOTIDE SEQUENCE [LARGE SCALE GENOMIC DNA]</scope>
    <source>
        <strain evidence="7 8">ATCC MYA-3509</strain>
    </source>
</reference>
<organism evidence="7 8">
    <name type="scientific">Acrasis kona</name>
    <dbReference type="NCBI Taxonomy" id="1008807"/>
    <lineage>
        <taxon>Eukaryota</taxon>
        <taxon>Discoba</taxon>
        <taxon>Heterolobosea</taxon>
        <taxon>Tetramitia</taxon>
        <taxon>Eutetramitia</taxon>
        <taxon>Acrasidae</taxon>
        <taxon>Acrasis</taxon>
    </lineage>
</organism>
<evidence type="ECO:0000256" key="6">
    <source>
        <dbReference type="PIRSR" id="PIRSR601019-2"/>
    </source>
</evidence>
<dbReference type="Gene3D" id="3.40.50.300">
    <property type="entry name" value="P-loop containing nucleotide triphosphate hydrolases"/>
    <property type="match status" value="1"/>
</dbReference>
<dbReference type="InterPro" id="IPR001019">
    <property type="entry name" value="Gprotein_alpha_su"/>
</dbReference>
<dbReference type="GO" id="GO:0003924">
    <property type="term" value="F:GTPase activity"/>
    <property type="evidence" value="ECO:0007669"/>
    <property type="project" value="InterPro"/>
</dbReference>
<protein>
    <submittedName>
        <fullName evidence="7">Guanine nucleotide-binding protein subunit alpha</fullName>
    </submittedName>
</protein>
<accession>A0AAW2YKL6</accession>
<dbReference type="AlphaFoldDB" id="A0AAW2YKL6"/>
<comment type="caution">
    <text evidence="7">The sequence shown here is derived from an EMBL/GenBank/DDBJ whole genome shotgun (WGS) entry which is preliminary data.</text>
</comment>
<dbReference type="GO" id="GO:0005834">
    <property type="term" value="C:heterotrimeric G-protein complex"/>
    <property type="evidence" value="ECO:0007669"/>
    <property type="project" value="TreeGrafter"/>
</dbReference>
<dbReference type="Pfam" id="PF00503">
    <property type="entry name" value="G-alpha"/>
    <property type="match status" value="1"/>
</dbReference>
<dbReference type="GO" id="GO:0031683">
    <property type="term" value="F:G-protein beta/gamma-subunit complex binding"/>
    <property type="evidence" value="ECO:0007669"/>
    <property type="project" value="InterPro"/>
</dbReference>
<sequence>MGNKKSLNIAQQTISRQRILLLGTGESGKSVLYRQFCLGDENCLFKNEDTRRECKYIIYSGIIKFFKTLCLAVEEANLKWELADNMNNSIFFTDLDDDICLRRNELSSIIKSTIGQNRIRSMWSDATTQTILRTKHKHAYQFGYCIFYFMSRFDVLVREDYIPSQNDILHMRCKTTGITEHSFVNQNISNSLIDVGQQRGERKKVIHCFPVQKVILCLALDCFLETCYEDNVTSRLTEQINYFEESINSRFLVNVEVVLVLTHGDLLQEYLPNITLQEIKCCGGMENFDPKEVNVKSIAEYILDLHLARVTTYPRKIGYIYNDIYSSADVVQKILDNNLYYRDVYEPEVVEWDVPYHVPAKKLLFIKVPTSLTDVFFSFD</sequence>
<keyword evidence="2 5" id="KW-0547">Nucleotide-binding</keyword>
<dbReference type="SUPFAM" id="SSF52540">
    <property type="entry name" value="P-loop containing nucleoside triphosphate hydrolases"/>
    <property type="match status" value="1"/>
</dbReference>
<dbReference type="InterPro" id="IPR011025">
    <property type="entry name" value="GproteinA_insert"/>
</dbReference>
<evidence type="ECO:0000313" key="8">
    <source>
        <dbReference type="Proteomes" id="UP001431209"/>
    </source>
</evidence>
<dbReference type="PRINTS" id="PR00318">
    <property type="entry name" value="GPROTEINA"/>
</dbReference>
<dbReference type="EMBL" id="JAOPGA020000178">
    <property type="protein sequence ID" value="KAL0477466.1"/>
    <property type="molecule type" value="Genomic_DNA"/>
</dbReference>
<dbReference type="SMART" id="SM00275">
    <property type="entry name" value="G_alpha"/>
    <property type="match status" value="1"/>
</dbReference>
<dbReference type="PROSITE" id="PS51882">
    <property type="entry name" value="G_ALPHA"/>
    <property type="match status" value="1"/>
</dbReference>
<evidence type="ECO:0000313" key="7">
    <source>
        <dbReference type="EMBL" id="KAL0477466.1"/>
    </source>
</evidence>
<evidence type="ECO:0000256" key="3">
    <source>
        <dbReference type="ARBA" id="ARBA00023134"/>
    </source>
</evidence>
<evidence type="ECO:0000256" key="2">
    <source>
        <dbReference type="ARBA" id="ARBA00022741"/>
    </source>
</evidence>
<evidence type="ECO:0000256" key="1">
    <source>
        <dbReference type="ARBA" id="ARBA00022723"/>
    </source>
</evidence>
<feature type="binding site" evidence="5">
    <location>
        <begin position="194"/>
        <end position="198"/>
    </location>
    <ligand>
        <name>GTP</name>
        <dbReference type="ChEBI" id="CHEBI:37565"/>
    </ligand>
</feature>
<feature type="binding site" evidence="6">
    <location>
        <position position="30"/>
    </location>
    <ligand>
        <name>Mg(2+)</name>
        <dbReference type="ChEBI" id="CHEBI:18420"/>
    </ligand>
</feature>
<dbReference type="PANTHER" id="PTHR10218">
    <property type="entry name" value="GTP-BINDING PROTEIN ALPHA SUBUNIT"/>
    <property type="match status" value="1"/>
</dbReference>
<keyword evidence="4" id="KW-0807">Transducer</keyword>
<dbReference type="GO" id="GO:0005737">
    <property type="term" value="C:cytoplasm"/>
    <property type="evidence" value="ECO:0007669"/>
    <property type="project" value="TreeGrafter"/>
</dbReference>
<keyword evidence="1 6" id="KW-0479">Metal-binding</keyword>
<keyword evidence="3 5" id="KW-0342">GTP-binding</keyword>
<dbReference type="GO" id="GO:0001664">
    <property type="term" value="F:G protein-coupled receptor binding"/>
    <property type="evidence" value="ECO:0007669"/>
    <property type="project" value="TreeGrafter"/>
</dbReference>
<feature type="binding site" evidence="6">
    <location>
        <position position="175"/>
    </location>
    <ligand>
        <name>Mg(2+)</name>
        <dbReference type="ChEBI" id="CHEBI:18420"/>
    </ligand>
</feature>
<dbReference type="GO" id="GO:0046872">
    <property type="term" value="F:metal ion binding"/>
    <property type="evidence" value="ECO:0007669"/>
    <property type="project" value="UniProtKB-KW"/>
</dbReference>
<dbReference type="PANTHER" id="PTHR10218:SF302">
    <property type="entry name" value="GUANINE NUCLEOTIDE-BINDING PROTEIN ALPHA-5 SUBUNIT"/>
    <property type="match status" value="1"/>
</dbReference>
<feature type="binding site" evidence="5">
    <location>
        <begin position="169"/>
        <end position="175"/>
    </location>
    <ligand>
        <name>GTP</name>
        <dbReference type="ChEBI" id="CHEBI:37565"/>
    </ligand>
</feature>
<evidence type="ECO:0000256" key="5">
    <source>
        <dbReference type="PIRSR" id="PIRSR601019-1"/>
    </source>
</evidence>
<name>A0AAW2YKL6_9EUKA</name>
<keyword evidence="6" id="KW-0460">Magnesium</keyword>
<dbReference type="InterPro" id="IPR027417">
    <property type="entry name" value="P-loop_NTPase"/>
</dbReference>